<evidence type="ECO:0000256" key="2">
    <source>
        <dbReference type="ARBA" id="ARBA00023015"/>
    </source>
</evidence>
<evidence type="ECO:0000256" key="4">
    <source>
        <dbReference type="ARBA" id="ARBA00023163"/>
    </source>
</evidence>
<evidence type="ECO:0000259" key="5">
    <source>
        <dbReference type="PROSITE" id="PS50931"/>
    </source>
</evidence>
<dbReference type="Pfam" id="PF00126">
    <property type="entry name" value="HTH_1"/>
    <property type="match status" value="1"/>
</dbReference>
<proteinExistence type="inferred from homology"/>
<organism evidence="6 8">
    <name type="scientific">Aneurinibacillus migulanus</name>
    <name type="common">Bacillus migulanus</name>
    <dbReference type="NCBI Taxonomy" id="47500"/>
    <lineage>
        <taxon>Bacteria</taxon>
        <taxon>Bacillati</taxon>
        <taxon>Bacillota</taxon>
        <taxon>Bacilli</taxon>
        <taxon>Bacillales</taxon>
        <taxon>Paenibacillaceae</taxon>
        <taxon>Aneurinibacillus group</taxon>
        <taxon>Aneurinibacillus</taxon>
    </lineage>
</organism>
<dbReference type="Proteomes" id="UP000037269">
    <property type="component" value="Unassembled WGS sequence"/>
</dbReference>
<sequence length="301" mass="33889">MEFRQIQYFIEVAKREHVTEAALALHVAQSAVSRQIFNLEAELGVNLFIREGRNVKLTPIGRMFLEHMQQAMQVIEKAKREVEEYLDPEKGRIRIGFPSSLAAYTLPTVISAFRETYPHVKFQLRQGSYHFLIDAVAKGDIDMALLGPMPKSNPRIKGHILFLENIVALLPSHHPLAGQASLQLSQLRNDSFVLFPKGFVLREIVVDTCQQLGFQPTVSFEGEDIDAIKGLVAAGLGVTLIPEITLIDSIPRSTVKLPISEPMVTRTVGVIISSERDLLPTEKLFYDFLKKFFTVLGRFEM</sequence>
<name>A0A0D1XSV9_ANEMI</name>
<dbReference type="InterPro" id="IPR036388">
    <property type="entry name" value="WH-like_DNA-bd_sf"/>
</dbReference>
<dbReference type="EMBL" id="LGUG01000004">
    <property type="protein sequence ID" value="KON96257.1"/>
    <property type="molecule type" value="Genomic_DNA"/>
</dbReference>
<dbReference type="PROSITE" id="PS50931">
    <property type="entry name" value="HTH_LYSR"/>
    <property type="match status" value="1"/>
</dbReference>
<dbReference type="Proteomes" id="UP000182836">
    <property type="component" value="Unassembled WGS sequence"/>
</dbReference>
<keyword evidence="4" id="KW-0804">Transcription</keyword>
<dbReference type="Pfam" id="PF03466">
    <property type="entry name" value="LysR_substrate"/>
    <property type="match status" value="1"/>
</dbReference>
<dbReference type="AlphaFoldDB" id="A0A0D1XSV9"/>
<protein>
    <submittedName>
        <fullName evidence="6 7">LysR family transcriptional regulator</fullName>
    </submittedName>
</protein>
<dbReference type="PANTHER" id="PTHR30346:SF28">
    <property type="entry name" value="HTH-TYPE TRANSCRIPTIONAL REGULATOR CYNR"/>
    <property type="match status" value="1"/>
</dbReference>
<evidence type="ECO:0000313" key="9">
    <source>
        <dbReference type="Proteomes" id="UP000182836"/>
    </source>
</evidence>
<dbReference type="FunFam" id="1.10.10.10:FF:000001">
    <property type="entry name" value="LysR family transcriptional regulator"/>
    <property type="match status" value="1"/>
</dbReference>
<comment type="similarity">
    <text evidence="1">Belongs to the LysR transcriptional regulatory family.</text>
</comment>
<evidence type="ECO:0000256" key="1">
    <source>
        <dbReference type="ARBA" id="ARBA00009437"/>
    </source>
</evidence>
<keyword evidence="2" id="KW-0805">Transcription regulation</keyword>
<feature type="domain" description="HTH lysR-type" evidence="5">
    <location>
        <begin position="1"/>
        <end position="58"/>
    </location>
</feature>
<dbReference type="RefSeq" id="WP_043068982.1">
    <property type="nucleotide sequence ID" value="NZ_BJOA01000057.1"/>
</dbReference>
<reference evidence="7 9" key="2">
    <citation type="submission" date="2016-10" db="EMBL/GenBank/DDBJ databases">
        <authorList>
            <person name="de Groot N.N."/>
        </authorList>
    </citation>
    <scope>NUCLEOTIDE SEQUENCE [LARGE SCALE GENOMIC DNA]</scope>
    <source>
        <strain evidence="7 9">DSM 2895</strain>
    </source>
</reference>
<dbReference type="GeneID" id="42306087"/>
<keyword evidence="3" id="KW-0238">DNA-binding</keyword>
<dbReference type="InterPro" id="IPR005119">
    <property type="entry name" value="LysR_subst-bd"/>
</dbReference>
<dbReference type="Gene3D" id="1.10.10.10">
    <property type="entry name" value="Winged helix-like DNA-binding domain superfamily/Winged helix DNA-binding domain"/>
    <property type="match status" value="1"/>
</dbReference>
<dbReference type="SUPFAM" id="SSF46785">
    <property type="entry name" value="Winged helix' DNA-binding domain"/>
    <property type="match status" value="1"/>
</dbReference>
<evidence type="ECO:0000256" key="3">
    <source>
        <dbReference type="ARBA" id="ARBA00023125"/>
    </source>
</evidence>
<dbReference type="GO" id="GO:0003677">
    <property type="term" value="F:DNA binding"/>
    <property type="evidence" value="ECO:0007669"/>
    <property type="project" value="UniProtKB-KW"/>
</dbReference>
<accession>A0A0D1XSV9</accession>
<dbReference type="CDD" id="cd08434">
    <property type="entry name" value="PBP2_GltC_like"/>
    <property type="match status" value="1"/>
</dbReference>
<evidence type="ECO:0000313" key="7">
    <source>
        <dbReference type="EMBL" id="SDI77431.1"/>
    </source>
</evidence>
<dbReference type="EMBL" id="FNED01000007">
    <property type="protein sequence ID" value="SDI77431.1"/>
    <property type="molecule type" value="Genomic_DNA"/>
</dbReference>
<dbReference type="GO" id="GO:0032993">
    <property type="term" value="C:protein-DNA complex"/>
    <property type="evidence" value="ECO:0007669"/>
    <property type="project" value="TreeGrafter"/>
</dbReference>
<gene>
    <name evidence="6" type="ORF">AF333_12985</name>
    <name evidence="7" type="ORF">SAMN04487909_107173</name>
</gene>
<dbReference type="OrthoDB" id="9803735at2"/>
<dbReference type="PATRIC" id="fig|47500.12.peg.6871"/>
<dbReference type="PANTHER" id="PTHR30346">
    <property type="entry name" value="TRANSCRIPTIONAL DUAL REGULATOR HCAR-RELATED"/>
    <property type="match status" value="1"/>
</dbReference>
<evidence type="ECO:0000313" key="6">
    <source>
        <dbReference type="EMBL" id="KON96257.1"/>
    </source>
</evidence>
<evidence type="ECO:0000313" key="8">
    <source>
        <dbReference type="Proteomes" id="UP000037269"/>
    </source>
</evidence>
<dbReference type="GO" id="GO:0003700">
    <property type="term" value="F:DNA-binding transcription factor activity"/>
    <property type="evidence" value="ECO:0007669"/>
    <property type="project" value="InterPro"/>
</dbReference>
<dbReference type="Gene3D" id="3.40.190.290">
    <property type="match status" value="1"/>
</dbReference>
<keyword evidence="8" id="KW-1185">Reference proteome</keyword>
<dbReference type="InterPro" id="IPR000847">
    <property type="entry name" value="LysR_HTH_N"/>
</dbReference>
<dbReference type="InterPro" id="IPR036390">
    <property type="entry name" value="WH_DNA-bd_sf"/>
</dbReference>
<dbReference type="PRINTS" id="PR00039">
    <property type="entry name" value="HTHLYSR"/>
</dbReference>
<dbReference type="STRING" id="47500.AF333_12985"/>
<dbReference type="SUPFAM" id="SSF53850">
    <property type="entry name" value="Periplasmic binding protein-like II"/>
    <property type="match status" value="1"/>
</dbReference>
<reference evidence="6 8" key="1">
    <citation type="submission" date="2015-07" db="EMBL/GenBank/DDBJ databases">
        <title>Fjat-14205 dsm 2895.</title>
        <authorList>
            <person name="Liu B."/>
            <person name="Wang J."/>
            <person name="Zhu Y."/>
            <person name="Liu G."/>
            <person name="Chen Q."/>
            <person name="Chen Z."/>
            <person name="Lan J."/>
            <person name="Che J."/>
            <person name="Ge C."/>
            <person name="Shi H."/>
            <person name="Pan Z."/>
            <person name="Liu X."/>
        </authorList>
    </citation>
    <scope>NUCLEOTIDE SEQUENCE [LARGE SCALE GENOMIC DNA]</scope>
    <source>
        <strain evidence="6 8">DSM 2895</strain>
    </source>
</reference>